<organism evidence="6 7">
    <name type="scientific">Candidatus Thiodictyon syntrophicum</name>
    <dbReference type="NCBI Taxonomy" id="1166950"/>
    <lineage>
        <taxon>Bacteria</taxon>
        <taxon>Pseudomonadati</taxon>
        <taxon>Pseudomonadota</taxon>
        <taxon>Gammaproteobacteria</taxon>
        <taxon>Chromatiales</taxon>
        <taxon>Chromatiaceae</taxon>
        <taxon>Thiodictyon</taxon>
    </lineage>
</organism>
<dbReference type="KEGG" id="tsy:THSYN_21510"/>
<evidence type="ECO:0000256" key="2">
    <source>
        <dbReference type="ARBA" id="ARBA00022801"/>
    </source>
</evidence>
<gene>
    <name evidence="6" type="ORF">THSYN_21510</name>
</gene>
<dbReference type="InterPro" id="IPR011837">
    <property type="entry name" value="Glycogen_debranch_GlgX"/>
</dbReference>
<dbReference type="SUPFAM" id="SSF81296">
    <property type="entry name" value="E set domains"/>
    <property type="match status" value="1"/>
</dbReference>
<keyword evidence="4" id="KW-0326">Glycosidase</keyword>
<name>A0A2K8UCK0_9GAMM</name>
<dbReference type="SMART" id="SM00642">
    <property type="entry name" value="Aamy"/>
    <property type="match status" value="1"/>
</dbReference>
<dbReference type="OrthoDB" id="3236218at2"/>
<dbReference type="InterPro" id="IPR006047">
    <property type="entry name" value="GH13_cat_dom"/>
</dbReference>
<dbReference type="SUPFAM" id="SSF51011">
    <property type="entry name" value="Glycosyl hydrolase domain"/>
    <property type="match status" value="1"/>
</dbReference>
<reference evidence="6 7" key="1">
    <citation type="submission" date="2017-03" db="EMBL/GenBank/DDBJ databases">
        <title>Complete genome sequence of Candidatus 'Thiodictyon syntrophicum' sp. nov. strain Cad16T, a photolithoautotroph purple sulfur bacterium isolated from an alpine meromictic lake.</title>
        <authorList>
            <person name="Luedin S.M."/>
            <person name="Pothier J.F."/>
            <person name="Danza F."/>
            <person name="Storelli N."/>
            <person name="Wittwer M."/>
            <person name="Tonolla M."/>
        </authorList>
    </citation>
    <scope>NUCLEOTIDE SEQUENCE [LARGE SCALE GENOMIC DNA]</scope>
    <source>
        <strain evidence="6 7">Cad16T</strain>
    </source>
</reference>
<dbReference type="InterPro" id="IPR013780">
    <property type="entry name" value="Glyco_hydro_b"/>
</dbReference>
<dbReference type="PANTHER" id="PTHR43002">
    <property type="entry name" value="GLYCOGEN DEBRANCHING ENZYME"/>
    <property type="match status" value="1"/>
</dbReference>
<dbReference type="GO" id="GO:0005980">
    <property type="term" value="P:glycogen catabolic process"/>
    <property type="evidence" value="ECO:0007669"/>
    <property type="project" value="InterPro"/>
</dbReference>
<dbReference type="InterPro" id="IPR014756">
    <property type="entry name" value="Ig_E-set"/>
</dbReference>
<evidence type="ECO:0000313" key="7">
    <source>
        <dbReference type="Proteomes" id="UP000232638"/>
    </source>
</evidence>
<evidence type="ECO:0000256" key="1">
    <source>
        <dbReference type="ARBA" id="ARBA00008061"/>
    </source>
</evidence>
<dbReference type="RefSeq" id="WP_100920955.1">
    <property type="nucleotide sequence ID" value="NZ_CP020370.1"/>
</dbReference>
<comment type="similarity">
    <text evidence="1">Belongs to the glycosyl hydrolase 13 family.</text>
</comment>
<dbReference type="GO" id="GO:0004135">
    <property type="term" value="F:amylo-alpha-1,6-glucosidase activity"/>
    <property type="evidence" value="ECO:0007669"/>
    <property type="project" value="InterPro"/>
</dbReference>
<dbReference type="Gene3D" id="2.60.40.10">
    <property type="entry name" value="Immunoglobulins"/>
    <property type="match status" value="1"/>
</dbReference>
<keyword evidence="2" id="KW-0378">Hydrolase</keyword>
<dbReference type="Pfam" id="PF02922">
    <property type="entry name" value="CBM_48"/>
    <property type="match status" value="1"/>
</dbReference>
<proteinExistence type="inferred from homology"/>
<dbReference type="Pfam" id="PF00128">
    <property type="entry name" value="Alpha-amylase"/>
    <property type="match status" value="1"/>
</dbReference>
<evidence type="ECO:0000256" key="4">
    <source>
        <dbReference type="ARBA" id="ARBA00023295"/>
    </source>
</evidence>
<dbReference type="Pfam" id="PF21156">
    <property type="entry name" value="ISOA1-3_C"/>
    <property type="match status" value="1"/>
</dbReference>
<dbReference type="CDD" id="cd11326">
    <property type="entry name" value="AmyAc_Glg_debranch"/>
    <property type="match status" value="1"/>
</dbReference>
<dbReference type="Proteomes" id="UP000232638">
    <property type="component" value="Chromosome"/>
</dbReference>
<feature type="domain" description="Glycosyl hydrolase family 13 catalytic" evidence="5">
    <location>
        <begin position="162"/>
        <end position="573"/>
    </location>
</feature>
<keyword evidence="7" id="KW-1185">Reference proteome</keyword>
<dbReference type="Gene3D" id="2.60.40.1180">
    <property type="entry name" value="Golgi alpha-mannosidase II"/>
    <property type="match status" value="1"/>
</dbReference>
<dbReference type="InterPro" id="IPR004193">
    <property type="entry name" value="Glyco_hydro_13_N"/>
</dbReference>
<keyword evidence="3" id="KW-0809">Transit peptide</keyword>
<dbReference type="EMBL" id="CP020370">
    <property type="protein sequence ID" value="AUB83265.1"/>
    <property type="molecule type" value="Genomic_DNA"/>
</dbReference>
<evidence type="ECO:0000256" key="3">
    <source>
        <dbReference type="ARBA" id="ARBA00022946"/>
    </source>
</evidence>
<dbReference type="GO" id="GO:0019156">
    <property type="term" value="F:isoamylase activity"/>
    <property type="evidence" value="ECO:0007669"/>
    <property type="project" value="UniProtKB-ARBA"/>
</dbReference>
<dbReference type="CDD" id="cd02856">
    <property type="entry name" value="E_set_GDE_Isoamylase_N"/>
    <property type="match status" value="1"/>
</dbReference>
<evidence type="ECO:0000313" key="6">
    <source>
        <dbReference type="EMBL" id="AUB83265.1"/>
    </source>
</evidence>
<dbReference type="Gene3D" id="3.20.20.80">
    <property type="entry name" value="Glycosidases"/>
    <property type="match status" value="1"/>
</dbReference>
<dbReference type="NCBIfam" id="TIGR02100">
    <property type="entry name" value="glgX_debranch"/>
    <property type="match status" value="1"/>
</dbReference>
<protein>
    <submittedName>
        <fullName evidence="6">Glycogen debranching enzyme GlgX</fullName>
    </submittedName>
</protein>
<dbReference type="InterPro" id="IPR017853">
    <property type="entry name" value="GH"/>
</dbReference>
<dbReference type="SUPFAM" id="SSF51445">
    <property type="entry name" value="(Trans)glycosidases"/>
    <property type="match status" value="1"/>
</dbReference>
<accession>A0A2K8UCK0</accession>
<dbReference type="InterPro" id="IPR013783">
    <property type="entry name" value="Ig-like_fold"/>
</dbReference>
<dbReference type="AlphaFoldDB" id="A0A2K8UCK0"/>
<sequence length="710" mass="79119">MHEFHGPYRTLPGRRYPPGATLEDHGVNFSVYSRHACGAELLLYAAADSPKPFQVIRLDPEVNHSFFSWHLLVVDLPPGTHYTWRMDGPNDPRGHGWRFDPTIELLDPWARAVNICDWDRPRRAVEGVRPHDSPRAVVLADEYDWCGDATLRVPSEQMIIYELHVGGFTRHPSSGVQHPGTFAGLVEKVPYLRELGITHVELMPLMAFDEQDVPAAVGEAGLKNFWGYSSFGFFSPHPGYCVTPQSGSHRREFRDMVRALHKAGIGVILDVVFNHTCEGNARGPTLSFKGFGNETFYCLDQLDKSMYLDFTGCGNTVNANHPFVARYILDCLEYWVREMHVDGFRFDLASAMARDGTGRPMEHPPVLWGIELSDTLAAAKIIAEAWDAAGLYQVGSFPGYRWMEWNGRYRDSIRRFVRGDPGLIPEVATRLAGSSDLYGANLRQPINSINFVTCHDGFTLWDLVSYNGKHNLANREGNRDGTDDNLSWNCGVEGESADPAILDLRRRQAKNLLALLFLSQGIPMLLAGDEVLRGQAGNNNAWCQDNALGWFDWSLVESNRDMLRFVRGLIALRKRHPSLRRRRFLAGAPRHGADQPDVTWHGPEVGDPPWSDPEAQALAFTLAPLTPAEEPLYIAMNMAAAAQPFDLPPLAGQLWHRALDTGAGALLDATKPEDQRPVAPGPLVLRARSVVVLEGRPVVVGGSGLQYREL</sequence>
<evidence type="ECO:0000259" key="5">
    <source>
        <dbReference type="SMART" id="SM00642"/>
    </source>
</evidence>
<dbReference type="InterPro" id="IPR048650">
    <property type="entry name" value="ISOA1-3-like_C"/>
</dbReference>
<dbReference type="InterPro" id="IPR044505">
    <property type="entry name" value="GlgX_Isoamylase_N_E_set"/>
</dbReference>